<evidence type="ECO:0000313" key="1">
    <source>
        <dbReference type="EMBL" id="MQN91099.1"/>
    </source>
</evidence>
<gene>
    <name evidence="1" type="ORF">F7D59_14890</name>
</gene>
<name>A0A646HKV8_9BACT</name>
<dbReference type="Proteomes" id="UP000420635">
    <property type="component" value="Unassembled WGS sequence"/>
</dbReference>
<accession>A0A646HKV8</accession>
<organism evidence="1 2">
    <name type="scientific">Segatella copri</name>
    <dbReference type="NCBI Taxonomy" id="165179"/>
    <lineage>
        <taxon>Bacteria</taxon>
        <taxon>Pseudomonadati</taxon>
        <taxon>Bacteroidota</taxon>
        <taxon>Bacteroidia</taxon>
        <taxon>Bacteroidales</taxon>
        <taxon>Prevotellaceae</taxon>
        <taxon>Segatella</taxon>
    </lineage>
</organism>
<sequence length="183" mass="20378">MKLILSRFRTVRGAVIGRLFQEILDRKGGLIDHERICDTVEREGGNLASGEYRVEIAKCSFHHRKMLFLHRLQSEISSPSDEAPLSCSCESCSCQSSACQSCADERKHHERGHLSALHAVKCPMFQPGNGPFTLRQGGILVGEACPPGFVIHSQDTFLQLYDRIKKVIARKGEVVVEVVEEMG</sequence>
<proteinExistence type="predicted"/>
<protein>
    <submittedName>
        <fullName evidence="1">Uncharacterized protein</fullName>
    </submittedName>
</protein>
<comment type="caution">
    <text evidence="1">The sequence shown here is derived from an EMBL/GenBank/DDBJ whole genome shotgun (WGS) entry which is preliminary data.</text>
</comment>
<dbReference type="RefSeq" id="WP_153113434.1">
    <property type="nucleotide sequence ID" value="NZ_VZAS01000114.1"/>
</dbReference>
<dbReference type="EMBL" id="VZBQ01000155">
    <property type="protein sequence ID" value="MQN91099.1"/>
    <property type="molecule type" value="Genomic_DNA"/>
</dbReference>
<reference evidence="2" key="1">
    <citation type="submission" date="2019-09" db="EMBL/GenBank/DDBJ databases">
        <title>Distinct polysaccharide growth profiles of human intestinal Prevotella copri isolates.</title>
        <authorList>
            <person name="Fehlner-Peach H."/>
            <person name="Magnabosco C."/>
            <person name="Raghavan V."/>
            <person name="Scher J.U."/>
            <person name="Tett A."/>
            <person name="Cox L.M."/>
            <person name="Gottsegen C."/>
            <person name="Watters A."/>
            <person name="Wiltshire- Gordon J.D."/>
            <person name="Segata N."/>
            <person name="Bonneau R."/>
            <person name="Littman D.R."/>
        </authorList>
    </citation>
    <scope>NUCLEOTIDE SEQUENCE [LARGE SCALE GENOMIC DNA]</scope>
    <source>
        <strain evidence="2">iP54</strain>
    </source>
</reference>
<dbReference type="AlphaFoldDB" id="A0A646HKV8"/>
<evidence type="ECO:0000313" key="2">
    <source>
        <dbReference type="Proteomes" id="UP000420635"/>
    </source>
</evidence>